<dbReference type="GO" id="GO:0016757">
    <property type="term" value="F:glycosyltransferase activity"/>
    <property type="evidence" value="ECO:0007669"/>
    <property type="project" value="InterPro"/>
</dbReference>
<dbReference type="CDD" id="cd03809">
    <property type="entry name" value="GT4_MtfB-like"/>
    <property type="match status" value="1"/>
</dbReference>
<protein>
    <recommendedName>
        <fullName evidence="6">Glycosyltransferase family 1 protein</fullName>
    </recommendedName>
</protein>
<gene>
    <name evidence="4" type="ORF">DEH84_13735</name>
</gene>
<feature type="domain" description="Glycosyltransferase subfamily 4-like N-terminal" evidence="3">
    <location>
        <begin position="73"/>
        <end position="168"/>
    </location>
</feature>
<dbReference type="InterPro" id="IPR001296">
    <property type="entry name" value="Glyco_trans_1"/>
</dbReference>
<dbReference type="Proteomes" id="UP000244892">
    <property type="component" value="Chromosome"/>
</dbReference>
<dbReference type="OrthoDB" id="433681at2"/>
<accession>A0A2U8FTJ1</accession>
<evidence type="ECO:0000313" key="4">
    <source>
        <dbReference type="EMBL" id="AWI54365.1"/>
    </source>
</evidence>
<dbReference type="InterPro" id="IPR028098">
    <property type="entry name" value="Glyco_trans_4-like_N"/>
</dbReference>
<keyword evidence="1" id="KW-0808">Transferase</keyword>
<name>A0A2U8FTJ1_9BURK</name>
<dbReference type="PANTHER" id="PTHR46401:SF2">
    <property type="entry name" value="GLYCOSYLTRANSFERASE WBBK-RELATED"/>
    <property type="match status" value="1"/>
</dbReference>
<dbReference type="GO" id="GO:0009103">
    <property type="term" value="P:lipopolysaccharide biosynthetic process"/>
    <property type="evidence" value="ECO:0007669"/>
    <property type="project" value="TreeGrafter"/>
</dbReference>
<evidence type="ECO:0000256" key="1">
    <source>
        <dbReference type="ARBA" id="ARBA00022679"/>
    </source>
</evidence>
<dbReference type="PANTHER" id="PTHR46401">
    <property type="entry name" value="GLYCOSYLTRANSFERASE WBBK-RELATED"/>
    <property type="match status" value="1"/>
</dbReference>
<dbReference type="Pfam" id="PF00534">
    <property type="entry name" value="Glycos_transf_1"/>
    <property type="match status" value="1"/>
</dbReference>
<sequence>MTPAQPFHIALQFGHIRHFNEGLAEFSRQLGMQFARQAPQLKAERNWHFHFILPAQWHGLFGPDVQYHELSDSMRLRHRFPVDLDVWHGLHQHMRYRPPVNSRRNIITVHDLNHVYAKKGLSLWWQNMRLTRHLRRAHQLVAISQFVADDIRTHLPWAPPATVIHNGVADLTQVPHEKPANFSLTEGDYLLHISRMSPSKNVGSLIEMAAEWPEQDLLLVGPSSPEVQKHQDHVARLGLRNVHFLLDVTEAQKAWLYAHCKAFLFPSLLEGFGLPPIEAMYFGKPVVAARATSLPEVCGPHAGYWHDFSAVVMRQIVEHQLDMCKHGETRHELRAAAQRYTWPQAAEAYAACYLPCNASNQGFSAC</sequence>
<organism evidence="4 5">
    <name type="scientific">Aquabacterium olei</name>
    <dbReference type="NCBI Taxonomy" id="1296669"/>
    <lineage>
        <taxon>Bacteria</taxon>
        <taxon>Pseudomonadati</taxon>
        <taxon>Pseudomonadota</taxon>
        <taxon>Betaproteobacteria</taxon>
        <taxon>Burkholderiales</taxon>
        <taxon>Aquabacterium</taxon>
    </lineage>
</organism>
<dbReference type="Pfam" id="PF13439">
    <property type="entry name" value="Glyco_transf_4"/>
    <property type="match status" value="1"/>
</dbReference>
<dbReference type="RefSeq" id="WP_109037361.1">
    <property type="nucleotide sequence ID" value="NZ_CP029210.1"/>
</dbReference>
<dbReference type="EMBL" id="CP029210">
    <property type="protein sequence ID" value="AWI54365.1"/>
    <property type="molecule type" value="Genomic_DNA"/>
</dbReference>
<proteinExistence type="predicted"/>
<evidence type="ECO:0000259" key="3">
    <source>
        <dbReference type="Pfam" id="PF13439"/>
    </source>
</evidence>
<evidence type="ECO:0000259" key="2">
    <source>
        <dbReference type="Pfam" id="PF00534"/>
    </source>
</evidence>
<evidence type="ECO:0008006" key="6">
    <source>
        <dbReference type="Google" id="ProtNLM"/>
    </source>
</evidence>
<dbReference type="Gene3D" id="3.40.50.2000">
    <property type="entry name" value="Glycogen Phosphorylase B"/>
    <property type="match status" value="2"/>
</dbReference>
<feature type="domain" description="Glycosyl transferase family 1" evidence="2">
    <location>
        <begin position="184"/>
        <end position="338"/>
    </location>
</feature>
<evidence type="ECO:0000313" key="5">
    <source>
        <dbReference type="Proteomes" id="UP000244892"/>
    </source>
</evidence>
<reference evidence="4 5" key="1">
    <citation type="submission" date="2018-05" db="EMBL/GenBank/DDBJ databases">
        <title>complete genome sequence of Aquabacterium olei NBRC 110486.</title>
        <authorList>
            <person name="Tang B."/>
            <person name="Chang J."/>
            <person name="Zhang L."/>
            <person name="Yang H."/>
        </authorList>
    </citation>
    <scope>NUCLEOTIDE SEQUENCE [LARGE SCALE GENOMIC DNA]</scope>
    <source>
        <strain evidence="4 5">NBRC 110486</strain>
    </source>
</reference>
<keyword evidence="5" id="KW-1185">Reference proteome</keyword>
<dbReference type="AlphaFoldDB" id="A0A2U8FTJ1"/>
<dbReference type="SUPFAM" id="SSF53756">
    <property type="entry name" value="UDP-Glycosyltransferase/glycogen phosphorylase"/>
    <property type="match status" value="1"/>
</dbReference>
<dbReference type="KEGG" id="aon:DEH84_13735"/>